<organism evidence="2 3">
    <name type="scientific">Solanum tuberosum</name>
    <name type="common">Potato</name>
    <dbReference type="NCBI Taxonomy" id="4113"/>
    <lineage>
        <taxon>Eukaryota</taxon>
        <taxon>Viridiplantae</taxon>
        <taxon>Streptophyta</taxon>
        <taxon>Embryophyta</taxon>
        <taxon>Tracheophyta</taxon>
        <taxon>Spermatophyta</taxon>
        <taxon>Magnoliopsida</taxon>
        <taxon>eudicotyledons</taxon>
        <taxon>Gunneridae</taxon>
        <taxon>Pentapetalae</taxon>
        <taxon>asterids</taxon>
        <taxon>lamiids</taxon>
        <taxon>Solanales</taxon>
        <taxon>Solanaceae</taxon>
        <taxon>Solanoideae</taxon>
        <taxon>Solaneae</taxon>
        <taxon>Solanum</taxon>
    </lineage>
</organism>
<reference evidence="2 3" key="1">
    <citation type="journal article" date="2021" name="bioRxiv">
        <title>Chromosome-scale and haplotype-resolved genome assembly of a tetraploid potato cultivar.</title>
        <authorList>
            <person name="Sun H."/>
            <person name="Jiao W.-B."/>
            <person name="Krause K."/>
            <person name="Campoy J.A."/>
            <person name="Goel M."/>
            <person name="Folz-Donahue K."/>
            <person name="Kukat C."/>
            <person name="Huettel B."/>
            <person name="Schneeberger K."/>
        </authorList>
    </citation>
    <scope>NUCLEOTIDE SEQUENCE [LARGE SCALE GENOMIC DNA]</scope>
    <source>
        <strain evidence="2">SolTubOtavaFocal</strain>
        <tissue evidence="2">Leaves</tissue>
    </source>
</reference>
<evidence type="ECO:0000313" key="3">
    <source>
        <dbReference type="Proteomes" id="UP000826656"/>
    </source>
</evidence>
<protein>
    <recommendedName>
        <fullName evidence="4">Transposon MuDR mudrA</fullName>
    </recommendedName>
</protein>
<dbReference type="EMBL" id="JAIVGD010000011">
    <property type="protein sequence ID" value="KAH0770548.1"/>
    <property type="molecule type" value="Genomic_DNA"/>
</dbReference>
<name>A0ABQ7VRP0_SOLTU</name>
<feature type="compositionally biased region" description="Basic and acidic residues" evidence="1">
    <location>
        <begin position="117"/>
        <end position="140"/>
    </location>
</feature>
<comment type="caution">
    <text evidence="2">The sequence shown here is derived from an EMBL/GenBank/DDBJ whole genome shotgun (WGS) entry which is preliminary data.</text>
</comment>
<proteinExistence type="predicted"/>
<feature type="region of interest" description="Disordered" evidence="1">
    <location>
        <begin position="250"/>
        <end position="393"/>
    </location>
</feature>
<feature type="compositionally biased region" description="Low complexity" evidence="1">
    <location>
        <begin position="411"/>
        <end position="428"/>
    </location>
</feature>
<feature type="compositionally biased region" description="Acidic residues" evidence="1">
    <location>
        <begin position="270"/>
        <end position="284"/>
    </location>
</feature>
<evidence type="ECO:0008006" key="4">
    <source>
        <dbReference type="Google" id="ProtNLM"/>
    </source>
</evidence>
<feature type="compositionally biased region" description="Acidic residues" evidence="1">
    <location>
        <begin position="145"/>
        <end position="154"/>
    </location>
</feature>
<feature type="compositionally biased region" description="Low complexity" evidence="1">
    <location>
        <begin position="299"/>
        <end position="321"/>
    </location>
</feature>
<evidence type="ECO:0000256" key="1">
    <source>
        <dbReference type="SAM" id="MobiDB-lite"/>
    </source>
</evidence>
<feature type="compositionally biased region" description="Low complexity" evidence="1">
    <location>
        <begin position="353"/>
        <end position="362"/>
    </location>
</feature>
<feature type="compositionally biased region" description="Low complexity" evidence="1">
    <location>
        <begin position="329"/>
        <end position="344"/>
    </location>
</feature>
<sequence length="527" mass="55293">MGSTIITLQMYYGDCFLSDPELRELGVEQVETFGCKVNKRGGFYMLKSDADVLRFINNLKGGDFVDVYVVHQISTPLIVEDPTEVQIAQLLTPKKGKPLPPTVINVRADVSSPQPSDKNDTNIKEDQQPSVDKGKNKEAAAPEASLEDLDEDECQGQGNDFSSYHLHTSDESDVDVDAKQSDSESLYDVDENIDNLSDLDSEFVEARKSNIQEQVNKEKAARINVDEIPSGPVGIDAGFEDIYKNKRGRYEGKFGGDDLYFDSSDPGSDISEDEGDPVDSDEVVDPPARNSSTKKNGYTTGTARTATGGSGGATTSAASTGVTGGATGGATTKRPTTTSTASGGVTTGGNGGATTSAASIGVTTGGSGGATTKRPTTTSATFGGATTAETTTGGRAANISLNFASVAQPTSQFSTQQSTTSASGSNKSSKVKRGGANPGYKRPRTKKPRTADFGVLFGANGSVIERSATTDKVLHCAPLKSSVPTNIDLGYKPSGLRWKGGAAVTQKQLQEQSYKRATQSTPSTQDT</sequence>
<feature type="compositionally biased region" description="Low complexity" evidence="1">
    <location>
        <begin position="370"/>
        <end position="393"/>
    </location>
</feature>
<keyword evidence="3" id="KW-1185">Reference proteome</keyword>
<feature type="compositionally biased region" description="Polar residues" evidence="1">
    <location>
        <begin position="156"/>
        <end position="166"/>
    </location>
</feature>
<evidence type="ECO:0000313" key="2">
    <source>
        <dbReference type="EMBL" id="KAH0770548.1"/>
    </source>
</evidence>
<dbReference type="Proteomes" id="UP000826656">
    <property type="component" value="Unassembled WGS sequence"/>
</dbReference>
<gene>
    <name evidence="2" type="ORF">KY290_014529</name>
</gene>
<accession>A0ABQ7VRP0</accession>
<feature type="region of interest" description="Disordered" evidence="1">
    <location>
        <begin position="98"/>
        <end position="185"/>
    </location>
</feature>
<feature type="region of interest" description="Disordered" evidence="1">
    <location>
        <begin position="502"/>
        <end position="527"/>
    </location>
</feature>
<feature type="region of interest" description="Disordered" evidence="1">
    <location>
        <begin position="411"/>
        <end position="449"/>
    </location>
</feature>
<feature type="compositionally biased region" description="Polar residues" evidence="1">
    <location>
        <begin position="505"/>
        <end position="527"/>
    </location>
</feature>
<feature type="compositionally biased region" description="Polar residues" evidence="1">
    <location>
        <begin position="289"/>
        <end position="298"/>
    </location>
</feature>